<keyword evidence="3" id="KW-1185">Reference proteome</keyword>
<feature type="region of interest" description="Disordered" evidence="1">
    <location>
        <begin position="160"/>
        <end position="215"/>
    </location>
</feature>
<sequence>MAFILGLVARALRDAARPDEHHHDAPPCGSRTPQYGARIDHQYQTQQQGRYAAPPIPFGNAHPSYYSSSTGPTMPMTKRERRGARRAERHCRRGQRHGCYAGPSSSYQEPYRAEEAWAPRSGPSGYRQEESYNNHNTNNIGIYDYGITRDAGLLRSRPLYPEEAQQHSGRQRNRPDEVAGVGEEDGEELPPPAYEDVVTSARRRSAEVAPMPRKT</sequence>
<evidence type="ECO:0000256" key="1">
    <source>
        <dbReference type="SAM" id="MobiDB-lite"/>
    </source>
</evidence>
<feature type="region of interest" description="Disordered" evidence="1">
    <location>
        <begin position="16"/>
        <end position="35"/>
    </location>
</feature>
<dbReference type="Proteomes" id="UP001390339">
    <property type="component" value="Unassembled WGS sequence"/>
</dbReference>
<name>A0ABR2HSV8_9PEZI</name>
<accession>A0ABR2HSV8</accession>
<feature type="compositionally biased region" description="Basic residues" evidence="1">
    <location>
        <begin position="79"/>
        <end position="96"/>
    </location>
</feature>
<comment type="caution">
    <text evidence="2">The sequence shown here is derived from an EMBL/GenBank/DDBJ whole genome shotgun (WGS) entry which is preliminary data.</text>
</comment>
<evidence type="ECO:0000313" key="3">
    <source>
        <dbReference type="Proteomes" id="UP001390339"/>
    </source>
</evidence>
<protein>
    <submittedName>
        <fullName evidence="2">Uncharacterized protein</fullName>
    </submittedName>
</protein>
<gene>
    <name evidence="2" type="ORF">PGQ11_014399</name>
</gene>
<organism evidence="2 3">
    <name type="scientific">Apiospora arundinis</name>
    <dbReference type="NCBI Taxonomy" id="335852"/>
    <lineage>
        <taxon>Eukaryota</taxon>
        <taxon>Fungi</taxon>
        <taxon>Dikarya</taxon>
        <taxon>Ascomycota</taxon>
        <taxon>Pezizomycotina</taxon>
        <taxon>Sordariomycetes</taxon>
        <taxon>Xylariomycetidae</taxon>
        <taxon>Amphisphaeriales</taxon>
        <taxon>Apiosporaceae</taxon>
        <taxon>Apiospora</taxon>
    </lineage>
</organism>
<reference evidence="2 3" key="1">
    <citation type="journal article" date="2024" name="IMA Fungus">
        <title>Apiospora arundinis, a panoply of carbohydrate-active enzymes and secondary metabolites.</title>
        <authorList>
            <person name="Sorensen T."/>
            <person name="Petersen C."/>
            <person name="Muurmann A.T."/>
            <person name="Christiansen J.V."/>
            <person name="Brundto M.L."/>
            <person name="Overgaard C.K."/>
            <person name="Boysen A.T."/>
            <person name="Wollenberg R.D."/>
            <person name="Larsen T.O."/>
            <person name="Sorensen J.L."/>
            <person name="Nielsen K.L."/>
            <person name="Sondergaard T.E."/>
        </authorList>
    </citation>
    <scope>NUCLEOTIDE SEQUENCE [LARGE SCALE GENOMIC DNA]</scope>
    <source>
        <strain evidence="2 3">AAU 773</strain>
    </source>
</reference>
<feature type="compositionally biased region" description="Basic and acidic residues" evidence="1">
    <location>
        <begin position="16"/>
        <end position="25"/>
    </location>
</feature>
<feature type="region of interest" description="Disordered" evidence="1">
    <location>
        <begin position="43"/>
        <end position="135"/>
    </location>
</feature>
<proteinExistence type="predicted"/>
<evidence type="ECO:0000313" key="2">
    <source>
        <dbReference type="EMBL" id="KAK8851920.1"/>
    </source>
</evidence>
<dbReference type="EMBL" id="JAPCWZ010000009">
    <property type="protein sequence ID" value="KAK8851920.1"/>
    <property type="molecule type" value="Genomic_DNA"/>
</dbReference>